<sequence length="488" mass="55922">MSKKFGFVYDERMLAHECLYDDFVYERPERARLIYERLRDEGLLDDAVKISARRATDDEITLAHPKSIIEELDSLKSLDECEDFCRSKEILWLNPKSAEVARLAVGSAVDIVKANVEKKIGNGFAIVRPPGHHSYDDLPQGYCVYNNVAIAAKYAVEVLGVKRLMVVDFDVHAGNGSFNVLKDDDRILFVSSHLHHYGAFWPHEREFDCDVTGNNIFIPFNGAMNSEGDYLAAYHHVVLPIARQFKPEMVICSAGFDAGYFDVMLEDGQGIKAPGYGHLIRLLNDLCPDRVIAIFEGGYFPKNYVESAYMMTRGLRHMSLPKIVYPKKVNGSMCEVIWDCLSHHAKRWTVIAEALEKAQKQQELLGLAKYAPRPTKLFLGDSFREHINEARDEGRLNTRNWIPVLTDDQVIRANTMIEAYIKEYNFYSPTVELSAEELVQQIVWDEKTQADCHVRNVICMKFYNEWMDYLQDDNGCMFILNKKNKATK</sequence>
<dbReference type="InterPro" id="IPR023696">
    <property type="entry name" value="Ureohydrolase_dom_sf"/>
</dbReference>
<protein>
    <recommendedName>
        <fullName evidence="2">Histone deacetylase domain-containing protein</fullName>
    </recommendedName>
</protein>
<name>A0AA39LDN7_9BILA</name>
<organism evidence="3 4">
    <name type="scientific">Steinernema hermaphroditum</name>
    <dbReference type="NCBI Taxonomy" id="289476"/>
    <lineage>
        <taxon>Eukaryota</taxon>
        <taxon>Metazoa</taxon>
        <taxon>Ecdysozoa</taxon>
        <taxon>Nematoda</taxon>
        <taxon>Chromadorea</taxon>
        <taxon>Rhabditida</taxon>
        <taxon>Tylenchina</taxon>
        <taxon>Panagrolaimomorpha</taxon>
        <taxon>Strongyloidoidea</taxon>
        <taxon>Steinernematidae</taxon>
        <taxon>Steinernema</taxon>
    </lineage>
</organism>
<evidence type="ECO:0000313" key="4">
    <source>
        <dbReference type="Proteomes" id="UP001175271"/>
    </source>
</evidence>
<dbReference type="PRINTS" id="PR01270">
    <property type="entry name" value="HDASUPER"/>
</dbReference>
<comment type="catalytic activity">
    <reaction evidence="1">
        <text>N(6)-acetyl-L-lysyl-[histone] + H2O = L-lysyl-[histone] + acetate</text>
        <dbReference type="Rhea" id="RHEA:58196"/>
        <dbReference type="Rhea" id="RHEA-COMP:9845"/>
        <dbReference type="Rhea" id="RHEA-COMP:11338"/>
        <dbReference type="ChEBI" id="CHEBI:15377"/>
        <dbReference type="ChEBI" id="CHEBI:29969"/>
        <dbReference type="ChEBI" id="CHEBI:30089"/>
        <dbReference type="ChEBI" id="CHEBI:61930"/>
        <dbReference type="EC" id="3.5.1.98"/>
    </reaction>
</comment>
<reference evidence="3" key="1">
    <citation type="submission" date="2023-06" db="EMBL/GenBank/DDBJ databases">
        <title>Genomic analysis of the entomopathogenic nematode Steinernema hermaphroditum.</title>
        <authorList>
            <person name="Schwarz E.M."/>
            <person name="Heppert J.K."/>
            <person name="Baniya A."/>
            <person name="Schwartz H.T."/>
            <person name="Tan C.-H."/>
            <person name="Antoshechkin I."/>
            <person name="Sternberg P.W."/>
            <person name="Goodrich-Blair H."/>
            <person name="Dillman A.R."/>
        </authorList>
    </citation>
    <scope>NUCLEOTIDE SEQUENCE</scope>
    <source>
        <strain evidence="3">PS9179</strain>
        <tissue evidence="3">Whole animal</tissue>
    </source>
</reference>
<comment type="caution">
    <text evidence="3">The sequence shown here is derived from an EMBL/GenBank/DDBJ whole genome shotgun (WGS) entry which is preliminary data.</text>
</comment>
<dbReference type="InterPro" id="IPR037138">
    <property type="entry name" value="His_deacetylse_dom_sf"/>
</dbReference>
<evidence type="ECO:0000313" key="3">
    <source>
        <dbReference type="EMBL" id="KAK0393335.1"/>
    </source>
</evidence>
<dbReference type="Gene3D" id="3.40.800.20">
    <property type="entry name" value="Histone deacetylase domain"/>
    <property type="match status" value="1"/>
</dbReference>
<dbReference type="Pfam" id="PF00850">
    <property type="entry name" value="Hist_deacetyl"/>
    <property type="match status" value="1"/>
</dbReference>
<dbReference type="InterPro" id="IPR023801">
    <property type="entry name" value="His_deacetylse_dom"/>
</dbReference>
<gene>
    <name evidence="3" type="ORF">QR680_000158</name>
</gene>
<evidence type="ECO:0000259" key="2">
    <source>
        <dbReference type="Pfam" id="PF00850"/>
    </source>
</evidence>
<dbReference type="AlphaFoldDB" id="A0AA39LDN7"/>
<keyword evidence="4" id="KW-1185">Reference proteome</keyword>
<accession>A0AA39LDN7</accession>
<dbReference type="Proteomes" id="UP001175271">
    <property type="component" value="Unassembled WGS sequence"/>
</dbReference>
<dbReference type="PANTHER" id="PTHR10625:SF1">
    <property type="entry name" value="HISTONE DEACETYLASE DOMAIN-CONTAINING PROTEIN"/>
    <property type="match status" value="1"/>
</dbReference>
<dbReference type="GO" id="GO:0141221">
    <property type="term" value="F:histone deacetylase activity, hydrolytic mechanism"/>
    <property type="evidence" value="ECO:0007669"/>
    <property type="project" value="UniProtKB-EC"/>
</dbReference>
<dbReference type="SUPFAM" id="SSF52768">
    <property type="entry name" value="Arginase/deacetylase"/>
    <property type="match status" value="1"/>
</dbReference>
<dbReference type="InterPro" id="IPR000286">
    <property type="entry name" value="HDACs"/>
</dbReference>
<proteinExistence type="predicted"/>
<feature type="domain" description="Histone deacetylase" evidence="2">
    <location>
        <begin position="26"/>
        <end position="314"/>
    </location>
</feature>
<dbReference type="GO" id="GO:0040029">
    <property type="term" value="P:epigenetic regulation of gene expression"/>
    <property type="evidence" value="ECO:0007669"/>
    <property type="project" value="TreeGrafter"/>
</dbReference>
<dbReference type="PANTHER" id="PTHR10625">
    <property type="entry name" value="HISTONE DEACETYLASE HDAC1-RELATED"/>
    <property type="match status" value="1"/>
</dbReference>
<evidence type="ECO:0000256" key="1">
    <source>
        <dbReference type="ARBA" id="ARBA00048287"/>
    </source>
</evidence>
<dbReference type="EMBL" id="JAUCMV010000005">
    <property type="protein sequence ID" value="KAK0393335.1"/>
    <property type="molecule type" value="Genomic_DNA"/>
</dbReference>
<dbReference type="GO" id="GO:0000118">
    <property type="term" value="C:histone deacetylase complex"/>
    <property type="evidence" value="ECO:0007669"/>
    <property type="project" value="TreeGrafter"/>
</dbReference>